<feature type="region of interest" description="Disordered" evidence="1">
    <location>
        <begin position="39"/>
        <end position="65"/>
    </location>
</feature>
<evidence type="ECO:0000313" key="5">
    <source>
        <dbReference type="Proteomes" id="UP001156660"/>
    </source>
</evidence>
<keyword evidence="5" id="KW-1185">Reference proteome</keyword>
<reference evidence="2" key="4">
    <citation type="submission" date="2023-01" db="EMBL/GenBank/DDBJ databases">
        <title>Draft genome sequence of Aliivibrio sifiae strain NBRC 105001.</title>
        <authorList>
            <person name="Sun Q."/>
            <person name="Mori K."/>
        </authorList>
    </citation>
    <scope>NUCLEOTIDE SEQUENCE</scope>
    <source>
        <strain evidence="2">NBRC 105001</strain>
    </source>
</reference>
<sequence>MAYEWDQRKTSLYAFKQDLDTYGYVSLLTLATWNNKFPPQKGRLQAKKTHSLSTQAPLSKEKKGE</sequence>
<evidence type="ECO:0000313" key="4">
    <source>
        <dbReference type="Proteomes" id="UP000239273"/>
    </source>
</evidence>
<dbReference type="EMBL" id="BSOU01000014">
    <property type="protein sequence ID" value="GLR76813.1"/>
    <property type="molecule type" value="Genomic_DNA"/>
</dbReference>
<dbReference type="Proteomes" id="UP000239273">
    <property type="component" value="Unassembled WGS sequence"/>
</dbReference>
<comment type="caution">
    <text evidence="3">The sequence shown here is derived from an EMBL/GenBank/DDBJ whole genome shotgun (WGS) entry which is preliminary data.</text>
</comment>
<proteinExistence type="predicted"/>
<dbReference type="AlphaFoldDB" id="A0A2S7X1M5"/>
<evidence type="ECO:0000313" key="3">
    <source>
        <dbReference type="EMBL" id="PQJ83551.1"/>
    </source>
</evidence>
<reference evidence="3 4" key="2">
    <citation type="submission" date="2016-12" db="EMBL/GenBank/DDBJ databases">
        <title>Diversity of luminous bacteria.</title>
        <authorList>
            <person name="Yoshizawa S."/>
            <person name="Kogure K."/>
        </authorList>
    </citation>
    <scope>NUCLEOTIDE SEQUENCE [LARGE SCALE GENOMIC DNA]</scope>
    <source>
        <strain evidence="3 4">NBRC 105001</strain>
    </source>
</reference>
<protein>
    <submittedName>
        <fullName evidence="3">Uncharacterized protein</fullName>
    </submittedName>
</protein>
<reference evidence="5" key="3">
    <citation type="journal article" date="2019" name="Int. J. Syst. Evol. Microbiol.">
        <title>The Global Catalogue of Microorganisms (GCM) 10K type strain sequencing project: providing services to taxonomists for standard genome sequencing and annotation.</title>
        <authorList>
            <consortium name="The Broad Institute Genomics Platform"/>
            <consortium name="The Broad Institute Genome Sequencing Center for Infectious Disease"/>
            <person name="Wu L."/>
            <person name="Ma J."/>
        </authorList>
    </citation>
    <scope>NUCLEOTIDE SEQUENCE [LARGE SCALE GENOMIC DNA]</scope>
    <source>
        <strain evidence="5">NBRC 105001</strain>
    </source>
</reference>
<organism evidence="3 4">
    <name type="scientific">Aliivibrio sifiae</name>
    <dbReference type="NCBI Taxonomy" id="566293"/>
    <lineage>
        <taxon>Bacteria</taxon>
        <taxon>Pseudomonadati</taxon>
        <taxon>Pseudomonadota</taxon>
        <taxon>Gammaproteobacteria</taxon>
        <taxon>Vibrionales</taxon>
        <taxon>Vibrionaceae</taxon>
        <taxon>Aliivibrio</taxon>
    </lineage>
</organism>
<reference evidence="2" key="1">
    <citation type="journal article" date="2014" name="Int. J. Syst. Evol. Microbiol.">
        <title>Complete genome of a new Firmicutes species belonging to the dominant human colonic microbiota ('Ruminococcus bicirculans') reveals two chromosomes and a selective capacity to utilize plant glucans.</title>
        <authorList>
            <consortium name="NISC Comparative Sequencing Program"/>
            <person name="Wegmann U."/>
            <person name="Louis P."/>
            <person name="Goesmann A."/>
            <person name="Henrissat B."/>
            <person name="Duncan S.H."/>
            <person name="Flint H.J."/>
        </authorList>
    </citation>
    <scope>NUCLEOTIDE SEQUENCE</scope>
    <source>
        <strain evidence="2">NBRC 105001</strain>
    </source>
</reference>
<name>A0A2S7X1M5_9GAMM</name>
<dbReference type="EMBL" id="MSCP01000005">
    <property type="protein sequence ID" value="PQJ83551.1"/>
    <property type="molecule type" value="Genomic_DNA"/>
</dbReference>
<gene>
    <name evidence="3" type="ORF">BTO23_20640</name>
    <name evidence="2" type="ORF">GCM10007855_36880</name>
</gene>
<dbReference type="RefSeq" id="WP_105064475.1">
    <property type="nucleotide sequence ID" value="NZ_BSOU01000014.1"/>
</dbReference>
<evidence type="ECO:0000313" key="2">
    <source>
        <dbReference type="EMBL" id="GLR76813.1"/>
    </source>
</evidence>
<accession>A0A2S7X1M5</accession>
<dbReference type="Proteomes" id="UP001156660">
    <property type="component" value="Unassembled WGS sequence"/>
</dbReference>
<evidence type="ECO:0000256" key="1">
    <source>
        <dbReference type="SAM" id="MobiDB-lite"/>
    </source>
</evidence>